<keyword evidence="2" id="KW-1185">Reference proteome</keyword>
<reference evidence="1 2" key="1">
    <citation type="journal article" date="2017" name="BMC Genomics">
        <title>Genomic analysis of methanogenic archaea reveals a shift towards energy conservation.</title>
        <authorList>
            <person name="Gilmore S.P."/>
            <person name="Henske J.K."/>
            <person name="Sexton J.A."/>
            <person name="Solomon K.V."/>
            <person name="Seppala S."/>
            <person name="Yoo J.I."/>
            <person name="Huyett L.M."/>
            <person name="Pressman A."/>
            <person name="Cogan J.Z."/>
            <person name="Kivenson V."/>
            <person name="Peng X."/>
            <person name="Tan Y."/>
            <person name="Valentine D.L."/>
            <person name="O'Malley M.A."/>
        </authorList>
    </citation>
    <scope>NUCLEOTIDE SEQUENCE [LARGE SCALE GENOMIC DNA]</scope>
    <source>
        <strain evidence="1 2">M.o.H.</strain>
    </source>
</reference>
<dbReference type="EMBL" id="LMVM01000006">
    <property type="protein sequence ID" value="PAV05412.1"/>
    <property type="molecule type" value="Genomic_DNA"/>
</dbReference>
<dbReference type="Proteomes" id="UP000217784">
    <property type="component" value="Unassembled WGS sequence"/>
</dbReference>
<evidence type="ECO:0000313" key="2">
    <source>
        <dbReference type="Proteomes" id="UP000217784"/>
    </source>
</evidence>
<name>A0A2A2H7N4_METBR</name>
<dbReference type="OrthoDB" id="69363at2157"/>
<organism evidence="1 2">
    <name type="scientific">Methanobacterium bryantii</name>
    <dbReference type="NCBI Taxonomy" id="2161"/>
    <lineage>
        <taxon>Archaea</taxon>
        <taxon>Methanobacteriati</taxon>
        <taxon>Methanobacteriota</taxon>
        <taxon>Methanomada group</taxon>
        <taxon>Methanobacteria</taxon>
        <taxon>Methanobacteriales</taxon>
        <taxon>Methanobacteriaceae</taxon>
        <taxon>Methanobacterium</taxon>
    </lineage>
</organism>
<accession>A0A2A2H7N4</accession>
<sequence length="59" mass="6739">MVKKSESERFLKIASNCKPEELKDVLKKVESAIEKSVDKDKDLLMAKTIITARLTSMRN</sequence>
<dbReference type="RefSeq" id="WP_069585772.1">
    <property type="nucleotide sequence ID" value="NZ_LMVM01000006.1"/>
</dbReference>
<evidence type="ECO:0000313" key="1">
    <source>
        <dbReference type="EMBL" id="PAV05412.1"/>
    </source>
</evidence>
<dbReference type="AlphaFoldDB" id="A0A2A2H7N4"/>
<proteinExistence type="predicted"/>
<comment type="caution">
    <text evidence="1">The sequence shown here is derived from an EMBL/GenBank/DDBJ whole genome shotgun (WGS) entry which is preliminary data.</text>
</comment>
<protein>
    <submittedName>
        <fullName evidence="1">Uncharacterized protein</fullName>
    </submittedName>
</protein>
<gene>
    <name evidence="1" type="ORF">ASJ80_09805</name>
</gene>